<sequence>MYYSKKSTYPSLLTLEGAKEALEERYLAAVEALSGFDSRKTRLLEIANWIVRRNY</sequence>
<dbReference type="InterPro" id="IPR008949">
    <property type="entry name" value="Isoprenoid_synthase_dom_sf"/>
</dbReference>
<dbReference type="Proteomes" id="UP000019246">
    <property type="component" value="Unassembled WGS sequence"/>
</dbReference>
<keyword evidence="2" id="KW-1185">Reference proteome</keyword>
<organism evidence="1 2">
    <name type="scientific">Listeria aquatica FSL S10-1188</name>
    <dbReference type="NCBI Taxonomy" id="1265818"/>
    <lineage>
        <taxon>Bacteria</taxon>
        <taxon>Bacillati</taxon>
        <taxon>Bacillota</taxon>
        <taxon>Bacilli</taxon>
        <taxon>Bacillales</taxon>
        <taxon>Listeriaceae</taxon>
        <taxon>Listeria</taxon>
    </lineage>
</organism>
<gene>
    <name evidence="1" type="ORF">MAQA_11036</name>
</gene>
<dbReference type="AlphaFoldDB" id="W7BCD2"/>
<protein>
    <submittedName>
        <fullName evidence="1">Geranylgeranyl pyrophosphate synthase</fullName>
    </submittedName>
</protein>
<evidence type="ECO:0000313" key="2">
    <source>
        <dbReference type="Proteomes" id="UP000019246"/>
    </source>
</evidence>
<dbReference type="STRING" id="1265818.MAQA_11036"/>
<dbReference type="EMBL" id="AOCG01000012">
    <property type="protein sequence ID" value="EUJ17563.1"/>
    <property type="molecule type" value="Genomic_DNA"/>
</dbReference>
<reference evidence="1 2" key="1">
    <citation type="journal article" date="2014" name="Int. J. Syst. Evol. Microbiol.">
        <title>Listeria floridensis sp. nov., Listeria aquatica sp. nov., Listeria cornellensis sp. nov., Listeria riparia sp. nov. and Listeria grandensis sp. nov., from agricultural and natural environments.</title>
        <authorList>
            <person name="den Bakker H.C."/>
            <person name="Warchocki S."/>
            <person name="Wright E.M."/>
            <person name="Allred A.F."/>
            <person name="Ahlstrom C."/>
            <person name="Manuel C.S."/>
            <person name="Stasiewicz M.J."/>
            <person name="Burrell A."/>
            <person name="Roof S."/>
            <person name="Strawn L."/>
            <person name="Fortes E.D."/>
            <person name="Nightingale K.K."/>
            <person name="Kephart D."/>
            <person name="Wiedmann M."/>
        </authorList>
    </citation>
    <scope>NUCLEOTIDE SEQUENCE [LARGE SCALE GENOMIC DNA]</scope>
    <source>
        <strain evidence="1 2">FSL S10-1188</strain>
    </source>
</reference>
<proteinExistence type="predicted"/>
<accession>W7BCD2</accession>
<dbReference type="Gene3D" id="1.10.600.10">
    <property type="entry name" value="Farnesyl Diphosphate Synthase"/>
    <property type="match status" value="1"/>
</dbReference>
<comment type="caution">
    <text evidence="1">The sequence shown here is derived from an EMBL/GenBank/DDBJ whole genome shotgun (WGS) entry which is preliminary data.</text>
</comment>
<evidence type="ECO:0000313" key="1">
    <source>
        <dbReference type="EMBL" id="EUJ17563.1"/>
    </source>
</evidence>
<name>W7BCD2_9LIST</name>